<dbReference type="PROSITE" id="PS50004">
    <property type="entry name" value="C2"/>
    <property type="match status" value="2"/>
</dbReference>
<dbReference type="Gene3D" id="2.60.40.150">
    <property type="entry name" value="C2 domain"/>
    <property type="match status" value="2"/>
</dbReference>
<dbReference type="Pfam" id="PF00168">
    <property type="entry name" value="C2"/>
    <property type="match status" value="2"/>
</dbReference>
<keyword evidence="6" id="KW-1185">Reference proteome</keyword>
<dbReference type="Gene3D" id="2.30.42.10">
    <property type="match status" value="1"/>
</dbReference>
<evidence type="ECO:0000256" key="3">
    <source>
        <dbReference type="SAM" id="MobiDB-lite"/>
    </source>
</evidence>
<feature type="region of interest" description="Disordered" evidence="3">
    <location>
        <begin position="170"/>
        <end position="211"/>
    </location>
</feature>
<dbReference type="SUPFAM" id="SSF49562">
    <property type="entry name" value="C2 domain (Calcium/lipid-binding domain, CaLB)"/>
    <property type="match status" value="2"/>
</dbReference>
<name>A0ABM1VL41_ECHTE</name>
<feature type="compositionally biased region" description="Basic and acidic residues" evidence="3">
    <location>
        <begin position="465"/>
        <end position="500"/>
    </location>
</feature>
<dbReference type="GeneID" id="101655476"/>
<comment type="subcellular location">
    <subcellularLocation>
        <location evidence="2">Synapse</location>
    </subcellularLocation>
</comment>
<dbReference type="SMART" id="SM00239">
    <property type="entry name" value="C2"/>
    <property type="match status" value="2"/>
</dbReference>
<dbReference type="PANTHER" id="PTHR12157">
    <property type="entry name" value="REGULATING SYNAPTIC MEMBRANE EXOCYTOSIS PROTEIN"/>
    <property type="match status" value="1"/>
</dbReference>
<feature type="compositionally biased region" description="Low complexity" evidence="3">
    <location>
        <begin position="174"/>
        <end position="190"/>
    </location>
</feature>
<dbReference type="SMART" id="SM00228">
    <property type="entry name" value="PDZ"/>
    <property type="match status" value="1"/>
</dbReference>
<feature type="compositionally biased region" description="Polar residues" evidence="3">
    <location>
        <begin position="408"/>
        <end position="417"/>
    </location>
</feature>
<evidence type="ECO:0000259" key="4">
    <source>
        <dbReference type="PROSITE" id="PS50004"/>
    </source>
</evidence>
<feature type="compositionally biased region" description="Basic and acidic residues" evidence="3">
    <location>
        <begin position="582"/>
        <end position="599"/>
    </location>
</feature>
<evidence type="ECO:0000256" key="2">
    <source>
        <dbReference type="ARBA" id="ARBA00034103"/>
    </source>
</evidence>
<evidence type="ECO:0000256" key="1">
    <source>
        <dbReference type="ARBA" id="ARBA00023018"/>
    </source>
</evidence>
<evidence type="ECO:0000259" key="5">
    <source>
        <dbReference type="PROSITE" id="PS50106"/>
    </source>
</evidence>
<feature type="region of interest" description="Disordered" evidence="3">
    <location>
        <begin position="569"/>
        <end position="663"/>
    </location>
</feature>
<sequence>MCAPGIPASSDGWEERRFIDSEEGVIKSRRAGPGDLDYYWLDPATWHSRETSPISSHPVTWQPSKEGDRLIGRVILNKRTTMPKESGALLGLKVVGGKMTDLGRLGAFITKVKKGSLADVVGHLRAGDEVLEWNGKPLPGATNEEVYNIILESKSEPQVEIIVSRPIGDIPRIPESSHPPLESSSSSFESQKMDRPSISVISPTSPGALKDAPQVLPGQLSVKLWYDKVGHQLIVNVLQATDLPSRVDGRPRNPYVKMYFLPDRSDKSKRRTKTVKKALEPRWNQTFVYSHVHRRDFRERMLEITVWDQPRVQEEESEFLGEILIELETALLDDEPHWYKLQTHDESSLPLPQPSPFMPRRHVHGESSSKKLQRSQRISDSDVSDYEVDDGIGAVPPGYRSSARESKSTTLTVPEQQRTTHHRSRSVSPHRSEDQGRPRSRLPNVPLQRSLDEIHPTRRSRSPTRHHDASRSPVDHRSRDVDSQYLSEQDRHSRKSERSSIPKQTRKGTGSDAERMHRQGSPARSPPADTPFSNRRGRQLPQVPVRSGSLEQASLVVEERTRQMKMKVHRFKQTAGSGSSQELDREQYSKCSTHKDQYRSCDNVSARSSDSDVSDVSAVSRTSSASHLSSTSFMSERSERPRGRVSSFTPKMQGRRMGSSGRAITKSTSVSGEMYALERNDGSQSDTAVGMVGAGGKKRRSSLSAKVVAIVSRRSRSTSQLSQTESGHKKLRSTIQRSTETGMAAEMRKMVRQPSRESTDGSIHSYSSEGNLIFPGVRLGADSQFSDFLDGLGPAQLVGRQTLATPAMGDIQIGMEDKKGQLEVEVIRARSLTQKPGSKSTPAPYVKVYLLENGACIAKKKTRIARKTLDPLYQQSLVFDESPQGKVLQVIVWGDYGRMDHKCFMGVAQILLEELDLSSMVIGWYKLFPPSSLVDPTLTPLTRRASQSSLESSTGPPCVRS</sequence>
<proteinExistence type="predicted"/>
<dbReference type="InterPro" id="IPR000008">
    <property type="entry name" value="C2_dom"/>
</dbReference>
<keyword evidence="1" id="KW-0770">Synapse</keyword>
<dbReference type="RefSeq" id="XP_030742668.1">
    <property type="nucleotide sequence ID" value="XM_030886808.2"/>
</dbReference>
<evidence type="ECO:0000313" key="6">
    <source>
        <dbReference type="Proteomes" id="UP000694863"/>
    </source>
</evidence>
<dbReference type="InterPro" id="IPR039032">
    <property type="entry name" value="Rim-like"/>
</dbReference>
<organism evidence="6 7">
    <name type="scientific">Echinops telfairi</name>
    <name type="common">Lesser hedgehog tenrec</name>
    <dbReference type="NCBI Taxonomy" id="9371"/>
    <lineage>
        <taxon>Eukaryota</taxon>
        <taxon>Metazoa</taxon>
        <taxon>Chordata</taxon>
        <taxon>Craniata</taxon>
        <taxon>Vertebrata</taxon>
        <taxon>Euteleostomi</taxon>
        <taxon>Mammalia</taxon>
        <taxon>Eutheria</taxon>
        <taxon>Afrotheria</taxon>
        <taxon>Tenrecidae</taxon>
        <taxon>Tenrecinae</taxon>
        <taxon>Echinops</taxon>
    </lineage>
</organism>
<dbReference type="PANTHER" id="PTHR12157:SF18">
    <property type="entry name" value="REGULATING SYNAPTIC MEMBRANE EXOCYTOSIS PROTEIN 1"/>
    <property type="match status" value="1"/>
</dbReference>
<reference evidence="7" key="1">
    <citation type="submission" date="2025-08" db="UniProtKB">
        <authorList>
            <consortium name="RefSeq"/>
        </authorList>
    </citation>
    <scope>IDENTIFICATION</scope>
</reference>
<evidence type="ECO:0000313" key="7">
    <source>
        <dbReference type="RefSeq" id="XP_030742668.1"/>
    </source>
</evidence>
<dbReference type="CDD" id="cd06714">
    <property type="entry name" value="PDZ_RIM-like"/>
    <property type="match status" value="1"/>
</dbReference>
<feature type="region of interest" description="Disordered" evidence="3">
    <location>
        <begin position="344"/>
        <end position="548"/>
    </location>
</feature>
<dbReference type="InterPro" id="IPR001478">
    <property type="entry name" value="PDZ"/>
</dbReference>
<dbReference type="InterPro" id="IPR036034">
    <property type="entry name" value="PDZ_sf"/>
</dbReference>
<feature type="domain" description="C2" evidence="4">
    <location>
        <begin position="216"/>
        <end position="339"/>
    </location>
</feature>
<feature type="domain" description="PDZ" evidence="5">
    <location>
        <begin position="79"/>
        <end position="165"/>
    </location>
</feature>
<dbReference type="Pfam" id="PF00595">
    <property type="entry name" value="PDZ"/>
    <property type="match status" value="1"/>
</dbReference>
<dbReference type="Proteomes" id="UP000694863">
    <property type="component" value="Unplaced"/>
</dbReference>
<dbReference type="InterPro" id="IPR035892">
    <property type="entry name" value="C2_domain_sf"/>
</dbReference>
<gene>
    <name evidence="7" type="primary">RIMS1</name>
</gene>
<feature type="region of interest" description="Disordered" evidence="3">
    <location>
        <begin position="715"/>
        <end position="737"/>
    </location>
</feature>
<feature type="domain" description="C2" evidence="4">
    <location>
        <begin position="807"/>
        <end position="925"/>
    </location>
</feature>
<dbReference type="CDD" id="cd04028">
    <property type="entry name" value="C2B_RIM1alpha"/>
    <property type="match status" value="1"/>
</dbReference>
<dbReference type="PROSITE" id="PS50106">
    <property type="entry name" value="PDZ"/>
    <property type="match status" value="1"/>
</dbReference>
<protein>
    <submittedName>
        <fullName evidence="7">Regulating synaptic membrane exocytosis protein 1 isoform X33</fullName>
    </submittedName>
</protein>
<dbReference type="CDD" id="cd04031">
    <property type="entry name" value="C2A_RIM1alpha"/>
    <property type="match status" value="1"/>
</dbReference>
<accession>A0ABM1VL41</accession>
<feature type="compositionally biased region" description="Low complexity" evidence="3">
    <location>
        <begin position="614"/>
        <end position="632"/>
    </location>
</feature>
<dbReference type="SUPFAM" id="SSF50156">
    <property type="entry name" value="PDZ domain-like"/>
    <property type="match status" value="1"/>
</dbReference>